<keyword evidence="2" id="KW-1185">Reference proteome</keyword>
<reference evidence="1 2" key="1">
    <citation type="submission" date="2018-01" db="EMBL/GenBank/DDBJ databases">
        <authorList>
            <person name="Gaut B.S."/>
            <person name="Morton B.R."/>
            <person name="Clegg M.T."/>
            <person name="Duvall M.R."/>
        </authorList>
    </citation>
    <scope>NUCLEOTIDE SEQUENCE [LARGE SCALE GENOMIC DNA]</scope>
    <source>
        <strain evidence="1">GP69</strain>
    </source>
</reference>
<evidence type="ECO:0000313" key="1">
    <source>
        <dbReference type="EMBL" id="SOY32987.1"/>
    </source>
</evidence>
<dbReference type="AlphaFoldDB" id="A0A2K4ZR93"/>
<protein>
    <submittedName>
        <fullName evidence="1">Uncharacterized protein</fullName>
    </submittedName>
</protein>
<name>A0A2K4ZR93_9FIRM</name>
<dbReference type="Proteomes" id="UP000236311">
    <property type="component" value="Unassembled WGS sequence"/>
</dbReference>
<sequence>MDKRDLAGGHTLCDEFLPDVLIDRKGQRFLRLWNCLFQSVKYRVIQRFSHLFGASRLGCGNVAKHQLGQLFRLSVPPDLQDIVHALIDFCAGFVRQHGVDDALVQPQLAAIRGDFQHIVG</sequence>
<gene>
    <name evidence="1" type="ORF">AMURIS_05755</name>
</gene>
<dbReference type="EMBL" id="OFSM01000138">
    <property type="protein sequence ID" value="SOY32987.1"/>
    <property type="molecule type" value="Genomic_DNA"/>
</dbReference>
<evidence type="ECO:0000313" key="2">
    <source>
        <dbReference type="Proteomes" id="UP000236311"/>
    </source>
</evidence>
<proteinExistence type="predicted"/>
<accession>A0A2K4ZR93</accession>
<organism evidence="1 2">
    <name type="scientific">Acetatifactor muris</name>
    <dbReference type="NCBI Taxonomy" id="879566"/>
    <lineage>
        <taxon>Bacteria</taxon>
        <taxon>Bacillati</taxon>
        <taxon>Bacillota</taxon>
        <taxon>Clostridia</taxon>
        <taxon>Lachnospirales</taxon>
        <taxon>Lachnospiraceae</taxon>
        <taxon>Acetatifactor</taxon>
    </lineage>
</organism>